<proteinExistence type="predicted"/>
<evidence type="ECO:0000313" key="1">
    <source>
        <dbReference type="EMBL" id="MCG5074524.1"/>
    </source>
</evidence>
<dbReference type="AlphaFoldDB" id="A0A9X1RTB0"/>
<dbReference type="EMBL" id="JAKLJA010000009">
    <property type="protein sequence ID" value="MCG5074524.1"/>
    <property type="molecule type" value="Genomic_DNA"/>
</dbReference>
<protein>
    <submittedName>
        <fullName evidence="1">Uncharacterized protein</fullName>
    </submittedName>
</protein>
<name>A0A9X1RTB0_9BURK</name>
<organism evidence="1 2">
    <name type="scientific">Paraburkholderia tagetis</name>
    <dbReference type="NCBI Taxonomy" id="2913261"/>
    <lineage>
        <taxon>Bacteria</taxon>
        <taxon>Pseudomonadati</taxon>
        <taxon>Pseudomonadota</taxon>
        <taxon>Betaproteobacteria</taxon>
        <taxon>Burkholderiales</taxon>
        <taxon>Burkholderiaceae</taxon>
        <taxon>Paraburkholderia</taxon>
    </lineage>
</organism>
<keyword evidence="2" id="KW-1185">Reference proteome</keyword>
<accession>A0A9X1RTB0</accession>
<gene>
    <name evidence="1" type="ORF">L5014_14305</name>
</gene>
<evidence type="ECO:0000313" key="2">
    <source>
        <dbReference type="Proteomes" id="UP001139308"/>
    </source>
</evidence>
<dbReference type="Proteomes" id="UP001139308">
    <property type="component" value="Unassembled WGS sequence"/>
</dbReference>
<sequence>MAAAWRLNKGRLVWTNGEQAVSVGLSPERIRELNAKLMAEITEKERVLQYRQTRIDQLTDEFSVIKQQFGIAVSNLTRSN</sequence>
<comment type="caution">
    <text evidence="1">The sequence shown here is derived from an EMBL/GenBank/DDBJ whole genome shotgun (WGS) entry which is preliminary data.</text>
</comment>
<reference evidence="1" key="1">
    <citation type="submission" date="2022-01" db="EMBL/GenBank/DDBJ databases">
        <title>Genome sequence and assembly of Parabukholderia sp. RG36.</title>
        <authorList>
            <person name="Chhetri G."/>
        </authorList>
    </citation>
    <scope>NUCLEOTIDE SEQUENCE</scope>
    <source>
        <strain evidence="1">RG36</strain>
    </source>
</reference>
<dbReference type="RefSeq" id="WP_238464392.1">
    <property type="nucleotide sequence ID" value="NZ_JAKLJA010000009.1"/>
</dbReference>